<dbReference type="PROSITE" id="PS50988">
    <property type="entry name" value="TROVE"/>
    <property type="match status" value="1"/>
</dbReference>
<keyword evidence="5" id="KW-0694">RNA-binding</keyword>
<comment type="subcellular location">
    <subcellularLocation>
        <location evidence="1">Cytoplasm</location>
    </subcellularLocation>
</comment>
<keyword evidence="3" id="KW-0963">Cytoplasm</keyword>
<dbReference type="PANTHER" id="PTHR14202:SF0">
    <property type="entry name" value="RNA-BINDING PROTEIN RO60"/>
    <property type="match status" value="1"/>
</dbReference>
<evidence type="ECO:0000256" key="2">
    <source>
        <dbReference type="ARBA" id="ARBA00007814"/>
    </source>
</evidence>
<keyword evidence="4" id="KW-0479">Metal-binding</keyword>
<dbReference type="InterPro" id="IPR036465">
    <property type="entry name" value="vWFA_dom_sf"/>
</dbReference>
<organism evidence="8 9">
    <name type="scientific">Streptomonospora litoralis</name>
    <dbReference type="NCBI Taxonomy" id="2498135"/>
    <lineage>
        <taxon>Bacteria</taxon>
        <taxon>Bacillati</taxon>
        <taxon>Actinomycetota</taxon>
        <taxon>Actinomycetes</taxon>
        <taxon>Streptosporangiales</taxon>
        <taxon>Nocardiopsidaceae</taxon>
        <taxon>Streptomonospora</taxon>
    </lineage>
</organism>
<dbReference type="GO" id="GO:0046872">
    <property type="term" value="F:metal ion binding"/>
    <property type="evidence" value="ECO:0007669"/>
    <property type="project" value="UniProtKB-KW"/>
</dbReference>
<dbReference type="SUPFAM" id="SSF53300">
    <property type="entry name" value="vWA-like"/>
    <property type="match status" value="1"/>
</dbReference>
<evidence type="ECO:0000313" key="8">
    <source>
        <dbReference type="EMBL" id="QBI53445.1"/>
    </source>
</evidence>
<dbReference type="InterPro" id="IPR037214">
    <property type="entry name" value="TROVE_dom_sf"/>
</dbReference>
<reference evidence="8 9" key="1">
    <citation type="submission" date="2019-02" db="EMBL/GenBank/DDBJ databases">
        <authorList>
            <person name="Khodamoradi S."/>
            <person name="Hahnke R.L."/>
            <person name="Kaempfer P."/>
            <person name="Schumann P."/>
            <person name="Rohde M."/>
            <person name="Steinert M."/>
            <person name="Luzhetskyy A."/>
            <person name="Wink J."/>
            <person name="Ruckert C."/>
        </authorList>
    </citation>
    <scope>NUCLEOTIDE SEQUENCE [LARGE SCALE GENOMIC DNA]</scope>
    <source>
        <strain evidence="8 9">M2</strain>
    </source>
</reference>
<feature type="domain" description="TROVE" evidence="7">
    <location>
        <begin position="25"/>
        <end position="358"/>
    </location>
</feature>
<keyword evidence="9" id="KW-1185">Reference proteome</keyword>
<dbReference type="GO" id="GO:1990904">
    <property type="term" value="C:ribonucleoprotein complex"/>
    <property type="evidence" value="ECO:0007669"/>
    <property type="project" value="UniProtKB-KW"/>
</dbReference>
<comment type="similarity">
    <text evidence="2">Belongs to the Ro 60 kDa family.</text>
</comment>
<gene>
    <name evidence="8" type="ORF">EKD16_08255</name>
</gene>
<dbReference type="RefSeq" id="WP_131097812.1">
    <property type="nucleotide sequence ID" value="NZ_CP036455.1"/>
</dbReference>
<name>A0A4P6PZ33_9ACTN</name>
<keyword evidence="6" id="KW-0687">Ribonucleoprotein</keyword>
<dbReference type="Gene3D" id="3.40.50.410">
    <property type="entry name" value="von Willebrand factor, type A domain"/>
    <property type="match status" value="1"/>
</dbReference>
<dbReference type="AlphaFoldDB" id="A0A4P6PZ33"/>
<dbReference type="SUPFAM" id="SSF140864">
    <property type="entry name" value="TROVE domain-like"/>
    <property type="match status" value="1"/>
</dbReference>
<dbReference type="OrthoDB" id="208855at2"/>
<dbReference type="Pfam" id="PF05731">
    <property type="entry name" value="TROVE"/>
    <property type="match status" value="1"/>
</dbReference>
<dbReference type="EMBL" id="CP036455">
    <property type="protein sequence ID" value="QBI53445.1"/>
    <property type="molecule type" value="Genomic_DNA"/>
</dbReference>
<evidence type="ECO:0000313" key="9">
    <source>
        <dbReference type="Proteomes" id="UP000292235"/>
    </source>
</evidence>
<dbReference type="GO" id="GO:0003723">
    <property type="term" value="F:RNA binding"/>
    <property type="evidence" value="ECO:0007669"/>
    <property type="project" value="UniProtKB-KW"/>
</dbReference>
<dbReference type="InterPro" id="IPR008858">
    <property type="entry name" value="TROVE_dom"/>
</dbReference>
<evidence type="ECO:0000256" key="6">
    <source>
        <dbReference type="ARBA" id="ARBA00023274"/>
    </source>
</evidence>
<evidence type="ECO:0000256" key="5">
    <source>
        <dbReference type="ARBA" id="ARBA00022884"/>
    </source>
</evidence>
<evidence type="ECO:0000256" key="1">
    <source>
        <dbReference type="ARBA" id="ARBA00004496"/>
    </source>
</evidence>
<dbReference type="PANTHER" id="PTHR14202">
    <property type="entry name" value="60 KDA RIBONUCLEOPROTEIN SSA/RO"/>
    <property type="match status" value="1"/>
</dbReference>
<dbReference type="GO" id="GO:0005737">
    <property type="term" value="C:cytoplasm"/>
    <property type="evidence" value="ECO:0007669"/>
    <property type="project" value="UniProtKB-SubCell"/>
</dbReference>
<accession>A0A4P6PZ33</accession>
<proteinExistence type="inferred from homology"/>
<protein>
    <submittedName>
        <fullName evidence="8">TROVE domain protein</fullName>
    </submittedName>
</protein>
<dbReference type="Proteomes" id="UP000292235">
    <property type="component" value="Chromosome"/>
</dbReference>
<evidence type="ECO:0000256" key="3">
    <source>
        <dbReference type="ARBA" id="ARBA00022490"/>
    </source>
</evidence>
<evidence type="ECO:0000259" key="7">
    <source>
        <dbReference type="PROSITE" id="PS50988"/>
    </source>
</evidence>
<dbReference type="KEGG" id="strr:EKD16_08255"/>
<sequence>MAKFNRGGTLPAGRSPVRAEEIASGATHEGAPGHARDPRSELFLLAVTNLVGEQTFYEAAGVRDGRYRTLVHRLALEDPAWLTGLIGWLRTGAHMRTAPLVAAAEMAHARTEAGASGHTRTAVRAALGRADEPGELIAYWHGRYGRRMPIALKRGVADALLDLYNERTMLKYDSSAADYRFGDVVELVQPRTHHPHIRGTWRDVLYGYAIDRRHRPDADIPGALQRLNGHARLRARAAEDPAALLDPDALRDLAFTWEQVLSIAGDRVDKVALWESVLPSMGYMATLRNLRNLDEAGVPDSVAQHVAQRLADPDQVARSKQFPFRFLTAYRQAPSLRWAYALDQALTHSLANIPTLTGRTLVMVDTSSSMHSGFSADGTMMRWDAAALFGVALAARCAAAEVVSFSSAQRYVGDPRGAHTAAFPLKAGESLLRSLDRWSRGGYFLGGGTDTAAALHRHYAGHDRVVLLTDEQAAGPSVHAAIPERVPMYTFNLAGYKRGHAPSGLGHRHTFGGLTDACFRLIPLLEAGRAAAWPWQTTADEPAA</sequence>
<dbReference type="InterPro" id="IPR040322">
    <property type="entry name" value="TROVE2"/>
</dbReference>
<evidence type="ECO:0000256" key="4">
    <source>
        <dbReference type="ARBA" id="ARBA00022723"/>
    </source>
</evidence>